<reference evidence="1" key="1">
    <citation type="submission" date="2022-06" db="EMBL/GenBank/DDBJ databases">
        <title>Sequencing the genomes of 1000 actinobacteria strains.</title>
        <authorList>
            <person name="Klenk H.-P."/>
        </authorList>
    </citation>
    <scope>NUCLEOTIDE SEQUENCE</scope>
    <source>
        <strain evidence="1">DSM 46694</strain>
    </source>
</reference>
<dbReference type="EMBL" id="JAMZEB010000002">
    <property type="protein sequence ID" value="MCP2357001.1"/>
    <property type="molecule type" value="Genomic_DNA"/>
</dbReference>
<proteinExistence type="predicted"/>
<organism evidence="1 2">
    <name type="scientific">Nonomuraea thailandensis</name>
    <dbReference type="NCBI Taxonomy" id="1188745"/>
    <lineage>
        <taxon>Bacteria</taxon>
        <taxon>Bacillati</taxon>
        <taxon>Actinomycetota</taxon>
        <taxon>Actinomycetes</taxon>
        <taxon>Streptosporangiales</taxon>
        <taxon>Streptosporangiaceae</taxon>
        <taxon>Nonomuraea</taxon>
    </lineage>
</organism>
<comment type="caution">
    <text evidence="1">The sequence shown here is derived from an EMBL/GenBank/DDBJ whole genome shotgun (WGS) entry which is preliminary data.</text>
</comment>
<gene>
    <name evidence="1" type="ORF">HD597_004021</name>
</gene>
<evidence type="ECO:0000313" key="1">
    <source>
        <dbReference type="EMBL" id="MCP2357001.1"/>
    </source>
</evidence>
<protein>
    <submittedName>
        <fullName evidence="1">Uncharacterized protein</fullName>
    </submittedName>
</protein>
<sequence>MGLSGKDRDAGAAFSAAEQHPLKDRLTVNRAGHAKAPAYSELLRLCLDSMIDISGPHCLMYFNGGFRDFTIDLFDHPEVSDPDAAGTLREKCVRAFRRFILVYERMEWLLDPLRTGGLIRIALRTGTGLIVCGRVRAEEYIVGMSSPVRAPDRVDWRLCELITAIRTGLYELPDENPGGYHGRRSESAQSAEITFRRAPDASPSVQELLKEQLNVNDLHYVALIRDRQPVMEADVFNSSAVSHLFNSITTAHRRTLYGEFAHRGRGDLAHLHRAVRDIIGGPAERVVLDLESGAIYVERLGSSNDLLLGVTLEQSAVESCDGRIARLRGQLKDTPET</sequence>
<name>A0A9X2GK72_9ACTN</name>
<dbReference type="AlphaFoldDB" id="A0A9X2GK72"/>
<dbReference type="Proteomes" id="UP001139648">
    <property type="component" value="Unassembled WGS sequence"/>
</dbReference>
<accession>A0A9X2GK72</accession>
<evidence type="ECO:0000313" key="2">
    <source>
        <dbReference type="Proteomes" id="UP001139648"/>
    </source>
</evidence>
<dbReference type="RefSeq" id="WP_253744151.1">
    <property type="nucleotide sequence ID" value="NZ_BAABKA010000090.1"/>
</dbReference>
<keyword evidence="2" id="KW-1185">Reference proteome</keyword>